<protein>
    <submittedName>
        <fullName evidence="2">Uncharacterized protein</fullName>
    </submittedName>
</protein>
<keyword evidence="3" id="KW-1185">Reference proteome</keyword>
<dbReference type="AlphaFoldDB" id="A0A4Y7SL20"/>
<gene>
    <name evidence="2" type="ORF">FA13DRAFT_1715987</name>
</gene>
<evidence type="ECO:0000313" key="2">
    <source>
        <dbReference type="EMBL" id="TEB22583.1"/>
    </source>
</evidence>
<dbReference type="EMBL" id="QPFP01000089">
    <property type="protein sequence ID" value="TEB22583.1"/>
    <property type="molecule type" value="Genomic_DNA"/>
</dbReference>
<evidence type="ECO:0000313" key="3">
    <source>
        <dbReference type="Proteomes" id="UP000298030"/>
    </source>
</evidence>
<organism evidence="2 3">
    <name type="scientific">Coprinellus micaceus</name>
    <name type="common">Glistening ink-cap mushroom</name>
    <name type="synonym">Coprinus micaceus</name>
    <dbReference type="NCBI Taxonomy" id="71717"/>
    <lineage>
        <taxon>Eukaryota</taxon>
        <taxon>Fungi</taxon>
        <taxon>Dikarya</taxon>
        <taxon>Basidiomycota</taxon>
        <taxon>Agaricomycotina</taxon>
        <taxon>Agaricomycetes</taxon>
        <taxon>Agaricomycetidae</taxon>
        <taxon>Agaricales</taxon>
        <taxon>Agaricineae</taxon>
        <taxon>Psathyrellaceae</taxon>
        <taxon>Coprinellus</taxon>
    </lineage>
</organism>
<comment type="caution">
    <text evidence="2">The sequence shown here is derived from an EMBL/GenBank/DDBJ whole genome shotgun (WGS) entry which is preliminary data.</text>
</comment>
<accession>A0A4Y7SL20</accession>
<dbReference type="Proteomes" id="UP000298030">
    <property type="component" value="Unassembled WGS sequence"/>
</dbReference>
<evidence type="ECO:0000256" key="1">
    <source>
        <dbReference type="SAM" id="MobiDB-lite"/>
    </source>
</evidence>
<name>A0A4Y7SL20_COPMI</name>
<reference evidence="2 3" key="1">
    <citation type="journal article" date="2019" name="Nat. Ecol. Evol.">
        <title>Megaphylogeny resolves global patterns of mushroom evolution.</title>
        <authorList>
            <person name="Varga T."/>
            <person name="Krizsan K."/>
            <person name="Foldi C."/>
            <person name="Dima B."/>
            <person name="Sanchez-Garcia M."/>
            <person name="Sanchez-Ramirez S."/>
            <person name="Szollosi G.J."/>
            <person name="Szarkandi J.G."/>
            <person name="Papp V."/>
            <person name="Albert L."/>
            <person name="Andreopoulos W."/>
            <person name="Angelini C."/>
            <person name="Antonin V."/>
            <person name="Barry K.W."/>
            <person name="Bougher N.L."/>
            <person name="Buchanan P."/>
            <person name="Buyck B."/>
            <person name="Bense V."/>
            <person name="Catcheside P."/>
            <person name="Chovatia M."/>
            <person name="Cooper J."/>
            <person name="Damon W."/>
            <person name="Desjardin D."/>
            <person name="Finy P."/>
            <person name="Geml J."/>
            <person name="Haridas S."/>
            <person name="Hughes K."/>
            <person name="Justo A."/>
            <person name="Karasinski D."/>
            <person name="Kautmanova I."/>
            <person name="Kiss B."/>
            <person name="Kocsube S."/>
            <person name="Kotiranta H."/>
            <person name="LaButti K.M."/>
            <person name="Lechner B.E."/>
            <person name="Liimatainen K."/>
            <person name="Lipzen A."/>
            <person name="Lukacs Z."/>
            <person name="Mihaltcheva S."/>
            <person name="Morgado L.N."/>
            <person name="Niskanen T."/>
            <person name="Noordeloos M.E."/>
            <person name="Ohm R.A."/>
            <person name="Ortiz-Santana B."/>
            <person name="Ovrebo C."/>
            <person name="Racz N."/>
            <person name="Riley R."/>
            <person name="Savchenko A."/>
            <person name="Shiryaev A."/>
            <person name="Soop K."/>
            <person name="Spirin V."/>
            <person name="Szebenyi C."/>
            <person name="Tomsovsky M."/>
            <person name="Tulloss R.E."/>
            <person name="Uehling J."/>
            <person name="Grigoriev I.V."/>
            <person name="Vagvolgyi C."/>
            <person name="Papp T."/>
            <person name="Martin F.M."/>
            <person name="Miettinen O."/>
            <person name="Hibbett D.S."/>
            <person name="Nagy L.G."/>
        </authorList>
    </citation>
    <scope>NUCLEOTIDE SEQUENCE [LARGE SCALE GENOMIC DNA]</scope>
    <source>
        <strain evidence="2 3">FP101781</strain>
    </source>
</reference>
<proteinExistence type="predicted"/>
<feature type="region of interest" description="Disordered" evidence="1">
    <location>
        <begin position="88"/>
        <end position="107"/>
    </location>
</feature>
<sequence>MSGTSAWELYRRRFIVNLRYIQKGLWQVTHCLLPPASGSNPPGASRCSIDKPDILNLIRECGASAGVRSGGHGLGADVVNLSHVNEQAPGKIRDGDNASTGESRLDRVGPNPPFIVNIWPERQGARPEHEFATDNERIPRGGRMSHHKLAISDVEGAVVYKPSQIATYIEYPEM</sequence>